<reference evidence="13 14" key="1">
    <citation type="submission" date="2015-12" db="EMBL/GenBank/DDBJ databases">
        <title>Dictyostelia acquired genes for synthesis and detection of signals that induce cell-type specialization by lateral gene transfer from prokaryotes.</title>
        <authorList>
            <person name="Gloeckner G."/>
            <person name="Schaap P."/>
        </authorList>
    </citation>
    <scope>NUCLEOTIDE SEQUENCE [LARGE SCALE GENOMIC DNA]</scope>
    <source>
        <strain evidence="13 14">TK</strain>
    </source>
</reference>
<sequence>MSSVFKEKVLPLTDNVISKMKLIPYYDQLSQPIEELLKPYNLPFNADQLILVLVSLLVLIFVSAIFGNSNGHRGSRGSSNRGSTSAGKKSVKRGKNIVILGLQGSGKTSLFSKLSNIQKLLQSYTSMSVNSGNYQTENGKKLVLIDVPGNSKMKSLLPKILDQAGCIIYLIDNSQFDEQAQLEASNLYDILTIHEVNEKRIPILFYLNKMDLDSSNDASHIQQVLESEIDDLRTTRGSTPVVLNQEDDRKEIILGVEGTPFQFDQLPQDIKFAHGTVTATGENEVESLQPIRDFISETLLK</sequence>
<dbReference type="GO" id="GO:0005794">
    <property type="term" value="C:Golgi apparatus"/>
    <property type="evidence" value="ECO:0007669"/>
    <property type="project" value="TreeGrafter"/>
</dbReference>
<dbReference type="InterPro" id="IPR019009">
    <property type="entry name" value="SRP_receptor_beta_su"/>
</dbReference>
<evidence type="ECO:0000256" key="6">
    <source>
        <dbReference type="ARBA" id="ARBA00022824"/>
    </source>
</evidence>
<keyword evidence="4 12" id="KW-0812">Transmembrane</keyword>
<evidence type="ECO:0000256" key="4">
    <source>
        <dbReference type="ARBA" id="ARBA00022692"/>
    </source>
</evidence>
<dbReference type="Proteomes" id="UP000076078">
    <property type="component" value="Unassembled WGS sequence"/>
</dbReference>
<dbReference type="GO" id="GO:0006886">
    <property type="term" value="P:intracellular protein transport"/>
    <property type="evidence" value="ECO:0007669"/>
    <property type="project" value="TreeGrafter"/>
</dbReference>
<evidence type="ECO:0000256" key="11">
    <source>
        <dbReference type="SAM" id="MobiDB-lite"/>
    </source>
</evidence>
<evidence type="ECO:0000256" key="3">
    <source>
        <dbReference type="ARBA" id="ARBA00020256"/>
    </source>
</evidence>
<dbReference type="InterPro" id="IPR024156">
    <property type="entry name" value="Small_GTPase_ARF"/>
</dbReference>
<dbReference type="AlphaFoldDB" id="A0A151ZBA4"/>
<keyword evidence="5" id="KW-0547">Nucleotide-binding</keyword>
<dbReference type="Pfam" id="PF09439">
    <property type="entry name" value="SRPRB"/>
    <property type="match status" value="1"/>
</dbReference>
<feature type="region of interest" description="Disordered" evidence="11">
    <location>
        <begin position="71"/>
        <end position="90"/>
    </location>
</feature>
<evidence type="ECO:0000256" key="1">
    <source>
        <dbReference type="ARBA" id="ARBA00004389"/>
    </source>
</evidence>
<dbReference type="OrthoDB" id="41266at2759"/>
<dbReference type="GO" id="GO:0003924">
    <property type="term" value="F:GTPase activity"/>
    <property type="evidence" value="ECO:0007669"/>
    <property type="project" value="TreeGrafter"/>
</dbReference>
<dbReference type="SUPFAM" id="SSF52540">
    <property type="entry name" value="P-loop containing nucleoside triphosphate hydrolases"/>
    <property type="match status" value="1"/>
</dbReference>
<dbReference type="PANTHER" id="PTHR45909:SF1">
    <property type="entry name" value="ADP-RIBOSYLATION FACTOR-RELATED PROTEIN 1"/>
    <property type="match status" value="1"/>
</dbReference>
<dbReference type="GO" id="GO:0043001">
    <property type="term" value="P:Golgi to plasma membrane protein transport"/>
    <property type="evidence" value="ECO:0007669"/>
    <property type="project" value="TreeGrafter"/>
</dbReference>
<keyword evidence="7 12" id="KW-1133">Transmembrane helix</keyword>
<dbReference type="InParanoid" id="A0A151ZBA4"/>
<comment type="caution">
    <text evidence="13">The sequence shown here is derived from an EMBL/GenBank/DDBJ whole genome shotgun (WGS) entry which is preliminary data.</text>
</comment>
<dbReference type="FunCoup" id="A0A151ZBA4">
    <property type="interactions" value="483"/>
</dbReference>
<accession>A0A151ZBA4</accession>
<proteinExistence type="inferred from homology"/>
<evidence type="ECO:0000256" key="2">
    <source>
        <dbReference type="ARBA" id="ARBA00005619"/>
    </source>
</evidence>
<evidence type="ECO:0000256" key="8">
    <source>
        <dbReference type="ARBA" id="ARBA00023134"/>
    </source>
</evidence>
<organism evidence="13 14">
    <name type="scientific">Tieghemostelium lacteum</name>
    <name type="common">Slime mold</name>
    <name type="synonym">Dictyostelium lacteum</name>
    <dbReference type="NCBI Taxonomy" id="361077"/>
    <lineage>
        <taxon>Eukaryota</taxon>
        <taxon>Amoebozoa</taxon>
        <taxon>Evosea</taxon>
        <taxon>Eumycetozoa</taxon>
        <taxon>Dictyostelia</taxon>
        <taxon>Dictyosteliales</taxon>
        <taxon>Raperosteliaceae</taxon>
        <taxon>Tieghemostelium</taxon>
    </lineage>
</organism>
<evidence type="ECO:0000313" key="13">
    <source>
        <dbReference type="EMBL" id="KYQ91216.1"/>
    </source>
</evidence>
<dbReference type="EMBL" id="LODT01000035">
    <property type="protein sequence ID" value="KYQ91216.1"/>
    <property type="molecule type" value="Genomic_DNA"/>
</dbReference>
<keyword evidence="8" id="KW-0342">GTP-binding</keyword>
<feature type="compositionally biased region" description="Low complexity" evidence="11">
    <location>
        <begin position="71"/>
        <end position="87"/>
    </location>
</feature>
<keyword evidence="14" id="KW-1185">Reference proteome</keyword>
<dbReference type="GO" id="GO:0034067">
    <property type="term" value="P:protein localization to Golgi apparatus"/>
    <property type="evidence" value="ECO:0007669"/>
    <property type="project" value="TreeGrafter"/>
</dbReference>
<keyword evidence="6" id="KW-0256">Endoplasmic reticulum</keyword>
<evidence type="ECO:0000256" key="5">
    <source>
        <dbReference type="ARBA" id="ARBA00022741"/>
    </source>
</evidence>
<evidence type="ECO:0000313" key="14">
    <source>
        <dbReference type="Proteomes" id="UP000076078"/>
    </source>
</evidence>
<comment type="similarity">
    <text evidence="2">Belongs to the SRP receptor beta subunit family.</text>
</comment>
<dbReference type="PANTHER" id="PTHR45909">
    <property type="entry name" value="ADP-RIBOSYLATION FACTOR-RELATED PROTEIN 1"/>
    <property type="match status" value="1"/>
</dbReference>
<gene>
    <name evidence="13" type="ORF">DLAC_08142</name>
</gene>
<dbReference type="STRING" id="361077.A0A151ZBA4"/>
<protein>
    <recommendedName>
        <fullName evidence="3">Signal recognition particle receptor subunit beta</fullName>
    </recommendedName>
</protein>
<keyword evidence="10 13" id="KW-0675">Receptor</keyword>
<keyword evidence="9 12" id="KW-0472">Membrane</keyword>
<dbReference type="NCBIfam" id="TIGR00231">
    <property type="entry name" value="small_GTP"/>
    <property type="match status" value="1"/>
</dbReference>
<dbReference type="GO" id="GO:0005789">
    <property type="term" value="C:endoplasmic reticulum membrane"/>
    <property type="evidence" value="ECO:0007669"/>
    <property type="project" value="UniProtKB-SubCell"/>
</dbReference>
<dbReference type="InterPro" id="IPR005225">
    <property type="entry name" value="Small_GTP-bd"/>
</dbReference>
<dbReference type="Gene3D" id="3.40.50.300">
    <property type="entry name" value="P-loop containing nucleotide triphosphate hydrolases"/>
    <property type="match status" value="1"/>
</dbReference>
<evidence type="ECO:0000256" key="12">
    <source>
        <dbReference type="SAM" id="Phobius"/>
    </source>
</evidence>
<evidence type="ECO:0000256" key="10">
    <source>
        <dbReference type="ARBA" id="ARBA00023170"/>
    </source>
</evidence>
<name>A0A151ZBA4_TIELA</name>
<dbReference type="OMA" id="CWIDERA"/>
<dbReference type="GO" id="GO:0005525">
    <property type="term" value="F:GTP binding"/>
    <property type="evidence" value="ECO:0007669"/>
    <property type="project" value="UniProtKB-KW"/>
</dbReference>
<evidence type="ECO:0000256" key="7">
    <source>
        <dbReference type="ARBA" id="ARBA00022989"/>
    </source>
</evidence>
<comment type="subcellular location">
    <subcellularLocation>
        <location evidence="1">Endoplasmic reticulum membrane</location>
        <topology evidence="1">Single-pass membrane protein</topology>
    </subcellularLocation>
</comment>
<dbReference type="InterPro" id="IPR027417">
    <property type="entry name" value="P-loop_NTPase"/>
</dbReference>
<evidence type="ECO:0000256" key="9">
    <source>
        <dbReference type="ARBA" id="ARBA00023136"/>
    </source>
</evidence>
<feature type="transmembrane region" description="Helical" evidence="12">
    <location>
        <begin position="49"/>
        <end position="67"/>
    </location>
</feature>